<feature type="transmembrane region" description="Helical" evidence="1">
    <location>
        <begin position="15"/>
        <end position="37"/>
    </location>
</feature>
<keyword evidence="1" id="KW-1133">Transmembrane helix</keyword>
<keyword evidence="3" id="KW-1185">Reference proteome</keyword>
<evidence type="ECO:0000313" key="2">
    <source>
        <dbReference type="EMBL" id="GBM08801.1"/>
    </source>
</evidence>
<proteinExistence type="predicted"/>
<dbReference type="AlphaFoldDB" id="A0A4Y2CWE1"/>
<keyword evidence="1" id="KW-0472">Membrane</keyword>
<organism evidence="2 3">
    <name type="scientific">Araneus ventricosus</name>
    <name type="common">Orbweaver spider</name>
    <name type="synonym">Epeira ventricosa</name>
    <dbReference type="NCBI Taxonomy" id="182803"/>
    <lineage>
        <taxon>Eukaryota</taxon>
        <taxon>Metazoa</taxon>
        <taxon>Ecdysozoa</taxon>
        <taxon>Arthropoda</taxon>
        <taxon>Chelicerata</taxon>
        <taxon>Arachnida</taxon>
        <taxon>Araneae</taxon>
        <taxon>Araneomorphae</taxon>
        <taxon>Entelegynae</taxon>
        <taxon>Araneoidea</taxon>
        <taxon>Araneidae</taxon>
        <taxon>Araneus</taxon>
    </lineage>
</organism>
<dbReference type="OrthoDB" id="6417479at2759"/>
<evidence type="ECO:0000313" key="3">
    <source>
        <dbReference type="Proteomes" id="UP000499080"/>
    </source>
</evidence>
<protein>
    <submittedName>
        <fullName evidence="2">Uncharacterized protein</fullName>
    </submittedName>
</protein>
<gene>
    <name evidence="2" type="ORF">AVEN_995_1</name>
</gene>
<comment type="caution">
    <text evidence="2">The sequence shown here is derived from an EMBL/GenBank/DDBJ whole genome shotgun (WGS) entry which is preliminary data.</text>
</comment>
<sequence>MGYLVGRRDYSFNLFIHWMFCTVNIFGCLLITFWVAASVPVELSTFKDAYCKKAHMRMLEAGMNEGPKLERWVLNKPDFVLTGYGISEAVYSL</sequence>
<reference evidence="2 3" key="1">
    <citation type="journal article" date="2019" name="Sci. Rep.">
        <title>Orb-weaving spider Araneus ventricosus genome elucidates the spidroin gene catalogue.</title>
        <authorList>
            <person name="Kono N."/>
            <person name="Nakamura H."/>
            <person name="Ohtoshi R."/>
            <person name="Moran D.A.P."/>
            <person name="Shinohara A."/>
            <person name="Yoshida Y."/>
            <person name="Fujiwara M."/>
            <person name="Mori M."/>
            <person name="Tomita M."/>
            <person name="Arakawa K."/>
        </authorList>
    </citation>
    <scope>NUCLEOTIDE SEQUENCE [LARGE SCALE GENOMIC DNA]</scope>
</reference>
<name>A0A4Y2CWE1_ARAVE</name>
<dbReference type="EMBL" id="BGPR01000261">
    <property type="protein sequence ID" value="GBM08801.1"/>
    <property type="molecule type" value="Genomic_DNA"/>
</dbReference>
<evidence type="ECO:0000256" key="1">
    <source>
        <dbReference type="SAM" id="Phobius"/>
    </source>
</evidence>
<keyword evidence="1" id="KW-0812">Transmembrane</keyword>
<dbReference type="Proteomes" id="UP000499080">
    <property type="component" value="Unassembled WGS sequence"/>
</dbReference>
<accession>A0A4Y2CWE1</accession>